<reference evidence="2 3" key="1">
    <citation type="submission" date="2019-09" db="EMBL/GenBank/DDBJ databases">
        <title>Genome sequence and assembly of Taibaiella sp.</title>
        <authorList>
            <person name="Chhetri G."/>
        </authorList>
    </citation>
    <scope>NUCLEOTIDE SEQUENCE [LARGE SCALE GENOMIC DNA]</scope>
    <source>
        <strain evidence="2 3">KVB11</strain>
    </source>
</reference>
<comment type="caution">
    <text evidence="2">The sequence shown here is derived from an EMBL/GenBank/DDBJ whole genome shotgun (WGS) entry which is preliminary data.</text>
</comment>
<proteinExistence type="predicted"/>
<feature type="region of interest" description="Disordered" evidence="1">
    <location>
        <begin position="92"/>
        <end position="115"/>
    </location>
</feature>
<dbReference type="AlphaFoldDB" id="A0A5M6CPH0"/>
<gene>
    <name evidence="2" type="ORF">F0919_05105</name>
</gene>
<feature type="compositionally biased region" description="Acidic residues" evidence="1">
    <location>
        <begin position="106"/>
        <end position="115"/>
    </location>
</feature>
<evidence type="ECO:0000313" key="3">
    <source>
        <dbReference type="Proteomes" id="UP000323632"/>
    </source>
</evidence>
<dbReference type="RefSeq" id="WP_150031630.1">
    <property type="nucleotide sequence ID" value="NZ_VWSH01000001.1"/>
</dbReference>
<dbReference type="Proteomes" id="UP000323632">
    <property type="component" value="Unassembled WGS sequence"/>
</dbReference>
<protein>
    <submittedName>
        <fullName evidence="2">Uncharacterized protein</fullName>
    </submittedName>
</protein>
<sequence>MKNLEDNNKLEYRYLYREMVKKGFIESFPISDEHRLKLPNGIYAMDGSSKDLESVVSSAKEAIERALYPFYDNGWHSKYTLIVTGPSPIISENLEQKNHDDSLYGETEDDDGEEE</sequence>
<evidence type="ECO:0000256" key="1">
    <source>
        <dbReference type="SAM" id="MobiDB-lite"/>
    </source>
</evidence>
<name>A0A5M6CPH0_9BACT</name>
<evidence type="ECO:0000313" key="2">
    <source>
        <dbReference type="EMBL" id="KAA5537054.1"/>
    </source>
</evidence>
<keyword evidence="3" id="KW-1185">Reference proteome</keyword>
<organism evidence="2 3">
    <name type="scientific">Taibaiella lutea</name>
    <dbReference type="NCBI Taxonomy" id="2608001"/>
    <lineage>
        <taxon>Bacteria</taxon>
        <taxon>Pseudomonadati</taxon>
        <taxon>Bacteroidota</taxon>
        <taxon>Chitinophagia</taxon>
        <taxon>Chitinophagales</taxon>
        <taxon>Chitinophagaceae</taxon>
        <taxon>Taibaiella</taxon>
    </lineage>
</organism>
<dbReference type="EMBL" id="VWSH01000001">
    <property type="protein sequence ID" value="KAA5537054.1"/>
    <property type="molecule type" value="Genomic_DNA"/>
</dbReference>
<accession>A0A5M6CPH0</accession>